<dbReference type="EMBL" id="CAJVCE010000018">
    <property type="protein sequence ID" value="CAG7652767.1"/>
    <property type="molecule type" value="Genomic_DNA"/>
</dbReference>
<feature type="transmembrane region" description="Helical" evidence="1">
    <location>
        <begin position="91"/>
        <end position="111"/>
    </location>
</feature>
<gene>
    <name evidence="2" type="ORF">PAECIP111802_05330</name>
</gene>
<reference evidence="2 3" key="1">
    <citation type="submission" date="2021-06" db="EMBL/GenBank/DDBJ databases">
        <authorList>
            <person name="Criscuolo A."/>
        </authorList>
    </citation>
    <scope>NUCLEOTIDE SEQUENCE [LARGE SCALE GENOMIC DNA]</scope>
    <source>
        <strain evidence="3">CIP 111802</strain>
    </source>
</reference>
<accession>A0ABN7TUK9</accession>
<keyword evidence="1" id="KW-1133">Transmembrane helix</keyword>
<evidence type="ECO:0000313" key="3">
    <source>
        <dbReference type="Proteomes" id="UP000730618"/>
    </source>
</evidence>
<keyword evidence="1" id="KW-0472">Membrane</keyword>
<feature type="transmembrane region" description="Helical" evidence="1">
    <location>
        <begin position="58"/>
        <end position="79"/>
    </location>
</feature>
<keyword evidence="1" id="KW-0812">Transmembrane</keyword>
<organism evidence="2 3">
    <name type="scientific">Paenibacillus allorhizosphaerae</name>
    <dbReference type="NCBI Taxonomy" id="2849866"/>
    <lineage>
        <taxon>Bacteria</taxon>
        <taxon>Bacillati</taxon>
        <taxon>Bacillota</taxon>
        <taxon>Bacilli</taxon>
        <taxon>Bacillales</taxon>
        <taxon>Paenibacillaceae</taxon>
        <taxon>Paenibacillus</taxon>
    </lineage>
</organism>
<comment type="caution">
    <text evidence="2">The sequence shown here is derived from an EMBL/GenBank/DDBJ whole genome shotgun (WGS) entry which is preliminary data.</text>
</comment>
<proteinExistence type="predicted"/>
<name>A0ABN7TUK9_9BACL</name>
<protein>
    <recommendedName>
        <fullName evidence="4">DUF3995 domain-containing protein</fullName>
    </recommendedName>
</protein>
<keyword evidence="3" id="KW-1185">Reference proteome</keyword>
<sequence length="165" mass="18001">MSSKGEIMIPLTRSKSWIVYATSIWMIVFAAAHIYSALGGYYAVSSDPGTNNNDSIEVAADIIVTIMCLAGAFVSLAAVRSWGILVPRWIVLIPAWTGCILLVLRGGAGGIDQMMRVTGTLPHGFFGSSESVYVIWAGRFFDAYVIIGAILFVTTTRIYLRRTQR</sequence>
<evidence type="ECO:0000313" key="2">
    <source>
        <dbReference type="EMBL" id="CAG7652767.1"/>
    </source>
</evidence>
<feature type="transmembrane region" description="Helical" evidence="1">
    <location>
        <begin position="17"/>
        <end position="38"/>
    </location>
</feature>
<dbReference type="Pfam" id="PF13160">
    <property type="entry name" value="DUF3995"/>
    <property type="match status" value="1"/>
</dbReference>
<evidence type="ECO:0008006" key="4">
    <source>
        <dbReference type="Google" id="ProtNLM"/>
    </source>
</evidence>
<dbReference type="InterPro" id="IPR025058">
    <property type="entry name" value="DUF3995"/>
</dbReference>
<evidence type="ECO:0000256" key="1">
    <source>
        <dbReference type="SAM" id="Phobius"/>
    </source>
</evidence>
<feature type="transmembrane region" description="Helical" evidence="1">
    <location>
        <begin position="131"/>
        <end position="160"/>
    </location>
</feature>
<dbReference type="Proteomes" id="UP000730618">
    <property type="component" value="Unassembled WGS sequence"/>
</dbReference>
<dbReference type="RefSeq" id="WP_218101547.1">
    <property type="nucleotide sequence ID" value="NZ_CAJVCE010000018.1"/>
</dbReference>